<dbReference type="Proteomes" id="UP000191055">
    <property type="component" value="Unassembled WGS sequence"/>
</dbReference>
<dbReference type="CDD" id="cd01821">
    <property type="entry name" value="Rhamnogalacturan_acetylesterase_like"/>
    <property type="match status" value="2"/>
</dbReference>
<name>A0A1T5HN37_9BACT</name>
<protein>
    <submittedName>
        <fullName evidence="5">Lysophospholipase L1</fullName>
    </submittedName>
</protein>
<reference evidence="6" key="1">
    <citation type="submission" date="2017-02" db="EMBL/GenBank/DDBJ databases">
        <authorList>
            <person name="Varghese N."/>
            <person name="Submissions S."/>
        </authorList>
    </citation>
    <scope>NUCLEOTIDE SEQUENCE [LARGE SCALE GENOMIC DNA]</scope>
    <source>
        <strain evidence="6">DSM 24412</strain>
    </source>
</reference>
<dbReference type="RefSeq" id="WP_079558206.1">
    <property type="nucleotide sequence ID" value="NZ_CP021904.1"/>
</dbReference>
<feature type="domain" description="SGNH hydrolase-type esterase" evidence="4">
    <location>
        <begin position="274"/>
        <end position="471"/>
    </location>
</feature>
<dbReference type="PROSITE" id="PS51257">
    <property type="entry name" value="PROKAR_LIPOPROTEIN"/>
    <property type="match status" value="1"/>
</dbReference>
<dbReference type="Pfam" id="PF13472">
    <property type="entry name" value="Lipase_GDSL_2"/>
    <property type="match status" value="2"/>
</dbReference>
<proteinExistence type="inferred from homology"/>
<sequence length="499" mass="55973">MYLRVFSLIAFLAFLTFSCTESEKPVIYTIGDSTVKNGQGDGAGGLWGWGDPFKLWFDTAKVEVKNHARGGTSSRTYRTLGLWDEVYNKLKKGDYVFIQFGHNDAGTLNDSIRARGTIRGVGDEFEVIDNILTGEREKVYSYGRYLTEYIKEIKAKGATPIIISPIPRNRWEDGKVPRNKDSYGGWAKTVAEREDVTFIDLNEKMAQAMETLGESNVTNVLFFSHDHTHPNAEGAKLAASLVVEGIRELRNSRLHVLLDPYAVINFPVKKRAVLIGDSTVANGRDSIAGWGLFFADFLDTSRIELLNRARGGRSSRTFYSEGLWEQSLELLQEGDFLLIQFGHNDGGAIDQPKFRASIPGIGDDSSDVILEDGSLETVHTYGWYLRRFITDAQSVGVNVIVLSHIPRNRWHKGKVERNNLDYGLWTREVAMETGAYFIDLNERVAIQYEKMGTAAVALIFPKDHTHTNEEGALINARILAKALSEQGSPMRSYILLRDQ</sequence>
<accession>A0A1T5HN37</accession>
<dbReference type="InterPro" id="IPR036514">
    <property type="entry name" value="SGNH_hydro_sf"/>
</dbReference>
<evidence type="ECO:0000256" key="1">
    <source>
        <dbReference type="ARBA" id="ARBA00008668"/>
    </source>
</evidence>
<comment type="similarity">
    <text evidence="1">Belongs to the 'GDSL' lipolytic enzyme family.</text>
</comment>
<keyword evidence="6" id="KW-1185">Reference proteome</keyword>
<dbReference type="InterPro" id="IPR013830">
    <property type="entry name" value="SGNH_hydro"/>
</dbReference>
<feature type="signal peptide" evidence="3">
    <location>
        <begin position="1"/>
        <end position="18"/>
    </location>
</feature>
<keyword evidence="3" id="KW-0732">Signal</keyword>
<evidence type="ECO:0000313" key="6">
    <source>
        <dbReference type="Proteomes" id="UP000191055"/>
    </source>
</evidence>
<evidence type="ECO:0000256" key="2">
    <source>
        <dbReference type="ARBA" id="ARBA00022801"/>
    </source>
</evidence>
<gene>
    <name evidence="5" type="ORF">SAMN03080601_02498</name>
</gene>
<evidence type="ECO:0000256" key="3">
    <source>
        <dbReference type="SAM" id="SignalP"/>
    </source>
</evidence>
<dbReference type="STRING" id="889453.SAMN03080601_02498"/>
<feature type="chain" id="PRO_5012323718" evidence="3">
    <location>
        <begin position="19"/>
        <end position="499"/>
    </location>
</feature>
<organism evidence="5 6">
    <name type="scientific">Alkalitalea saponilacus</name>
    <dbReference type="NCBI Taxonomy" id="889453"/>
    <lineage>
        <taxon>Bacteria</taxon>
        <taxon>Pseudomonadati</taxon>
        <taxon>Bacteroidota</taxon>
        <taxon>Bacteroidia</taxon>
        <taxon>Marinilabiliales</taxon>
        <taxon>Marinilabiliaceae</taxon>
        <taxon>Alkalitalea</taxon>
    </lineage>
</organism>
<dbReference type="PANTHER" id="PTHR43695">
    <property type="entry name" value="PUTATIVE (AFU_ORTHOLOGUE AFUA_2G17250)-RELATED"/>
    <property type="match status" value="1"/>
</dbReference>
<evidence type="ECO:0000259" key="4">
    <source>
        <dbReference type="Pfam" id="PF13472"/>
    </source>
</evidence>
<dbReference type="SUPFAM" id="SSF52266">
    <property type="entry name" value="SGNH hydrolase"/>
    <property type="match status" value="2"/>
</dbReference>
<dbReference type="GO" id="GO:0016788">
    <property type="term" value="F:hydrolase activity, acting on ester bonds"/>
    <property type="evidence" value="ECO:0007669"/>
    <property type="project" value="UniProtKB-ARBA"/>
</dbReference>
<dbReference type="PANTHER" id="PTHR43695:SF1">
    <property type="entry name" value="RHAMNOGALACTURONAN ACETYLESTERASE"/>
    <property type="match status" value="1"/>
</dbReference>
<dbReference type="InterPro" id="IPR037459">
    <property type="entry name" value="RhgT-like"/>
</dbReference>
<evidence type="ECO:0000313" key="5">
    <source>
        <dbReference type="EMBL" id="SKC22052.1"/>
    </source>
</evidence>
<keyword evidence="2" id="KW-0378">Hydrolase</keyword>
<feature type="domain" description="SGNH hydrolase-type esterase" evidence="4">
    <location>
        <begin position="30"/>
        <end position="236"/>
    </location>
</feature>
<dbReference type="AlphaFoldDB" id="A0A1T5HN37"/>
<dbReference type="Gene3D" id="3.40.50.1110">
    <property type="entry name" value="SGNH hydrolase"/>
    <property type="match status" value="2"/>
</dbReference>
<dbReference type="EMBL" id="FUYV01000015">
    <property type="protein sequence ID" value="SKC22052.1"/>
    <property type="molecule type" value="Genomic_DNA"/>
</dbReference>